<dbReference type="Gene3D" id="3.40.1080.10">
    <property type="entry name" value="Glutaconate Coenzyme A-transferase"/>
    <property type="match status" value="2"/>
</dbReference>
<gene>
    <name evidence="6" type="ORF">C1SCF055_LOCUS28250</name>
</gene>
<dbReference type="FunFam" id="3.40.50.300:FF:000025">
    <property type="entry name" value="ATP-dependent Clp protease subunit"/>
    <property type="match status" value="1"/>
</dbReference>
<feature type="domain" description="AAA+ ATPase" evidence="5">
    <location>
        <begin position="1066"/>
        <end position="1213"/>
    </location>
</feature>
<organism evidence="6">
    <name type="scientific">Cladocopium goreaui</name>
    <dbReference type="NCBI Taxonomy" id="2562237"/>
    <lineage>
        <taxon>Eukaryota</taxon>
        <taxon>Sar</taxon>
        <taxon>Alveolata</taxon>
        <taxon>Dinophyceae</taxon>
        <taxon>Suessiales</taxon>
        <taxon>Symbiodiniaceae</taxon>
        <taxon>Cladocopium</taxon>
    </lineage>
</organism>
<dbReference type="GO" id="GO:0016887">
    <property type="term" value="F:ATP hydrolysis activity"/>
    <property type="evidence" value="ECO:0007669"/>
    <property type="project" value="InterPro"/>
</dbReference>
<keyword evidence="3" id="KW-0143">Chaperone</keyword>
<evidence type="ECO:0000313" key="8">
    <source>
        <dbReference type="Proteomes" id="UP001152797"/>
    </source>
</evidence>
<dbReference type="GO" id="GO:0034605">
    <property type="term" value="P:cellular response to heat"/>
    <property type="evidence" value="ECO:0007669"/>
    <property type="project" value="TreeGrafter"/>
</dbReference>
<dbReference type="InterPro" id="IPR037171">
    <property type="entry name" value="NagB/RpiA_transferase-like"/>
</dbReference>
<dbReference type="Pfam" id="PF07724">
    <property type="entry name" value="AAA_2"/>
    <property type="match status" value="1"/>
</dbReference>
<dbReference type="InterPro" id="IPR001270">
    <property type="entry name" value="ClpA/B"/>
</dbReference>
<dbReference type="InterPro" id="IPR003593">
    <property type="entry name" value="AAA+_ATPase"/>
</dbReference>
<dbReference type="InterPro" id="IPR018368">
    <property type="entry name" value="ClpA/B_CS1"/>
</dbReference>
<proteinExistence type="predicted"/>
<dbReference type="InterPro" id="IPR027417">
    <property type="entry name" value="P-loop_NTPase"/>
</dbReference>
<dbReference type="InterPro" id="IPR003959">
    <property type="entry name" value="ATPase_AAA_core"/>
</dbReference>
<dbReference type="PROSITE" id="PS00870">
    <property type="entry name" value="CLPAB_1"/>
    <property type="match status" value="1"/>
</dbReference>
<dbReference type="CDD" id="cd00009">
    <property type="entry name" value="AAA"/>
    <property type="match status" value="1"/>
</dbReference>
<dbReference type="EMBL" id="CAMXCT030003079">
    <property type="protein sequence ID" value="CAL4789597.1"/>
    <property type="molecule type" value="Genomic_DNA"/>
</dbReference>
<evidence type="ECO:0000313" key="6">
    <source>
        <dbReference type="EMBL" id="CAI4002285.1"/>
    </source>
</evidence>
<comment type="caution">
    <text evidence="6">The sequence shown here is derived from an EMBL/GenBank/DDBJ whole genome shotgun (WGS) entry which is preliminary data.</text>
</comment>
<feature type="region of interest" description="Disordered" evidence="4">
    <location>
        <begin position="1286"/>
        <end position="1309"/>
    </location>
</feature>
<dbReference type="OrthoDB" id="47330at2759"/>
<keyword evidence="8" id="KW-1185">Reference proteome</keyword>
<dbReference type="GO" id="GO:0005737">
    <property type="term" value="C:cytoplasm"/>
    <property type="evidence" value="ECO:0007669"/>
    <property type="project" value="TreeGrafter"/>
</dbReference>
<dbReference type="GO" id="GO:0005524">
    <property type="term" value="F:ATP binding"/>
    <property type="evidence" value="ECO:0007669"/>
    <property type="project" value="UniProtKB-KW"/>
</dbReference>
<evidence type="ECO:0000256" key="2">
    <source>
        <dbReference type="ARBA" id="ARBA00022840"/>
    </source>
</evidence>
<protein>
    <submittedName>
        <fullName evidence="7">Acyl CoA:acetate/3-ketoacid CoA transferase</fullName>
    </submittedName>
</protein>
<dbReference type="Pfam" id="PF00004">
    <property type="entry name" value="AAA"/>
    <property type="match status" value="1"/>
</dbReference>
<dbReference type="SUPFAM" id="SSF52540">
    <property type="entry name" value="P-loop containing nucleoside triphosphate hydrolases"/>
    <property type="match status" value="2"/>
</dbReference>
<evidence type="ECO:0000256" key="3">
    <source>
        <dbReference type="ARBA" id="ARBA00023186"/>
    </source>
</evidence>
<dbReference type="PRINTS" id="PR00300">
    <property type="entry name" value="CLPPROTEASEA"/>
</dbReference>
<dbReference type="Pfam" id="PF17871">
    <property type="entry name" value="AAA_lid_9"/>
    <property type="match status" value="1"/>
</dbReference>
<dbReference type="GO" id="GO:0008410">
    <property type="term" value="F:CoA-transferase activity"/>
    <property type="evidence" value="ECO:0007669"/>
    <property type="project" value="InterPro"/>
</dbReference>
<dbReference type="CDD" id="cd19499">
    <property type="entry name" value="RecA-like_ClpB_Hsp104-like"/>
    <property type="match status" value="1"/>
</dbReference>
<evidence type="ECO:0000259" key="5">
    <source>
        <dbReference type="SMART" id="SM00382"/>
    </source>
</evidence>
<accession>A0A9P1D2X0</accession>
<dbReference type="PANTHER" id="PTHR11638">
    <property type="entry name" value="ATP-DEPENDENT CLP PROTEASE"/>
    <property type="match status" value="1"/>
</dbReference>
<dbReference type="EMBL" id="CAMXCT020003079">
    <property type="protein sequence ID" value="CAL1155660.1"/>
    <property type="molecule type" value="Genomic_DNA"/>
</dbReference>
<feature type="compositionally biased region" description="Basic and acidic residues" evidence="4">
    <location>
        <begin position="1286"/>
        <end position="1296"/>
    </location>
</feature>
<dbReference type="InterPro" id="IPR004165">
    <property type="entry name" value="CoA_trans_fam_I"/>
</dbReference>
<keyword evidence="7" id="KW-0808">Transferase</keyword>
<keyword evidence="2" id="KW-0067">ATP-binding</keyword>
<reference evidence="6" key="1">
    <citation type="submission" date="2022-10" db="EMBL/GenBank/DDBJ databases">
        <authorList>
            <person name="Chen Y."/>
            <person name="Dougan E. K."/>
            <person name="Chan C."/>
            <person name="Rhodes N."/>
            <person name="Thang M."/>
        </authorList>
    </citation>
    <scope>NUCLEOTIDE SEQUENCE</scope>
</reference>
<dbReference type="SMART" id="SM00382">
    <property type="entry name" value="AAA"/>
    <property type="match status" value="2"/>
</dbReference>
<dbReference type="SUPFAM" id="SSF100950">
    <property type="entry name" value="NagB/RpiA/CoA transferase-like"/>
    <property type="match status" value="2"/>
</dbReference>
<evidence type="ECO:0000313" key="7">
    <source>
        <dbReference type="EMBL" id="CAL4789597.1"/>
    </source>
</evidence>
<dbReference type="Pfam" id="PF01144">
    <property type="entry name" value="CoA_trans"/>
    <property type="match status" value="1"/>
</dbReference>
<name>A0A9P1D2X0_9DINO</name>
<reference evidence="7 8" key="2">
    <citation type="submission" date="2024-05" db="EMBL/GenBank/DDBJ databases">
        <authorList>
            <person name="Chen Y."/>
            <person name="Shah S."/>
            <person name="Dougan E. K."/>
            <person name="Thang M."/>
            <person name="Chan C."/>
        </authorList>
    </citation>
    <scope>NUCLEOTIDE SEQUENCE [LARGE SCALE GENOMIC DNA]</scope>
</reference>
<dbReference type="InterPro" id="IPR041546">
    <property type="entry name" value="ClpA/ClpB_AAA_lid"/>
</dbReference>
<evidence type="ECO:0000256" key="4">
    <source>
        <dbReference type="SAM" id="MobiDB-lite"/>
    </source>
</evidence>
<feature type="domain" description="AAA+ ATPase" evidence="5">
    <location>
        <begin position="761"/>
        <end position="913"/>
    </location>
</feature>
<dbReference type="SMART" id="SM00882">
    <property type="entry name" value="CoA_trans"/>
    <property type="match status" value="1"/>
</dbReference>
<dbReference type="Proteomes" id="UP001152797">
    <property type="component" value="Unassembled WGS sequence"/>
</dbReference>
<dbReference type="EMBL" id="CAMXCT010003079">
    <property type="protein sequence ID" value="CAI4002285.1"/>
    <property type="molecule type" value="Genomic_DNA"/>
</dbReference>
<evidence type="ECO:0000256" key="1">
    <source>
        <dbReference type="ARBA" id="ARBA00022741"/>
    </source>
</evidence>
<sequence>MKKPRFLSPQLGESRAEVEIPAHAAVPVARHCSQSSQSSQSQGLRQLGHSGLGVAATFAVARRLQSRRPSGASSSSRSVRTVTRVFDRFREDAINVIYAAQEEAVRRSFGTVCTELIVYGILSQEKGGSRTAKTALVRKGATKEAVKRAITNSPSRYVVDAPGGFVGIGFPEDLAVAVEQRFQRTGEPRNLTLMYAAGQGDGRDKGANHFSHEGLVKRVVGGHWGLVPKFGEMAMQNQVEAYNLPQGVISHMFRDIAAKRPRTISKVGLQTFVDPLNGGGRMNSRTTEEIVERIQFDGETYLAYKTWPLHVALLRGTTADLDGNITMEKEALFLESLAIALAAHNSQGLVLVQVERLAATGSLHPRQVKIPGILVDCVVVSRPDPCPQCFFAENHWQTFAQVYNPGYAHEIVVPTATLQPMVMDERKIIARRAAMELTPKCVVNLGVGVPEGVAHIANEEGLLESLTLTAEPGVIGGIPASQPNFGAAINVAALIDQPSQFDFYDGGGLDLAFLAFAQTDQEGNVNVSKFGRKVAGAGGFINISQNAQKVVFMGTFTNGLKIGVPGGRLQICREGDCRKFLSHVEHMTFSGDYAKIRKQEVLYITERCVFTLTQHGLELTEIAPGIDVERDILAQMDFRPLISEKLRLMDADSVGNTEIGCEQLLLALCQPPLAQSGGMVMLRGLGLTEEALKASVLAEMSAPVDERQLAAVGADDKGDSDLTLDQVATDLTQMAMDGLLDPVVGREEEMERIIQILLRKRKNNACLVGPPGVGKTAVVEGLAQRIAQGQVPSKLRGKQLYSLDLGQLVAGTKYRGEFEDRLKKVISEVTSDERDICIFIDEIHQIIGAGAAGKAVTVATQRADSSMDAANLLKPSLARGELQVIGATTADEYTKHIEKDAALERRFQRVNCEEASIAETLEVLDGLRPSYEAHHGVLLSPEALQAAAQLSQRYLPNRFLPDKAVDLIDEASSLAQWRMEIQLDQANEEVTPGEQPKPLVSAADVAAVLSKWSGIPVDRIFEGESDRLMNLEGILSKRIVGQDEAVSALARAVRRARSGLAGQNRPTATFFFAGPSGVGKTQLCRVLAEEYYVDSKAMIRLDMSEFSEPHSVSRLIGAPPGYVGYNDPRSGQLTEAVRRKPYSVVVLDEIEKAHAEVLNLLLQVLEDGRLTDGKGRTVSFNNSIIVMTSNVGSKEILQQAAAKPQEAVYAAPRAEQAEQAEQAQPAVESTEAAVEAVEAVETKEATEVTAEQPVLTEAKEDEEKVDVEEAEKAIGELKEAELKTSHVEVKPEKAEDTETVTTAPKEDSPRLLDVKVEAAETQTGPCVCGSLW</sequence>
<dbReference type="Gene3D" id="3.40.50.300">
    <property type="entry name" value="P-loop containing nucleotide triphosphate hydrolases"/>
    <property type="match status" value="3"/>
</dbReference>
<dbReference type="InterPro" id="IPR050130">
    <property type="entry name" value="ClpA_ClpB"/>
</dbReference>
<keyword evidence="1" id="KW-0547">Nucleotide-binding</keyword>
<dbReference type="PANTHER" id="PTHR11638:SF175">
    <property type="entry name" value="ATP-DEPENDENT CLP PROTEASE, ATP-BINDING SUBUNIT CLPC"/>
    <property type="match status" value="1"/>
</dbReference>